<dbReference type="InterPro" id="IPR012677">
    <property type="entry name" value="Nucleotide-bd_a/b_plait_sf"/>
</dbReference>
<evidence type="ECO:0000259" key="4">
    <source>
        <dbReference type="PROSITE" id="PS50102"/>
    </source>
</evidence>
<accession>A0AAD9GJU5</accession>
<name>A0AAD9GJU5_BABDI</name>
<dbReference type="GO" id="GO:0005829">
    <property type="term" value="C:cytosol"/>
    <property type="evidence" value="ECO:0007669"/>
    <property type="project" value="TreeGrafter"/>
</dbReference>
<feature type="compositionally biased region" description="Basic and acidic residues" evidence="3">
    <location>
        <begin position="269"/>
        <end position="284"/>
    </location>
</feature>
<protein>
    <submittedName>
        <fullName evidence="6">Uncharacterized protein</fullName>
    </submittedName>
</protein>
<dbReference type="InterPro" id="IPR000504">
    <property type="entry name" value="RRM_dom"/>
</dbReference>
<reference evidence="6" key="2">
    <citation type="submission" date="2021-05" db="EMBL/GenBank/DDBJ databases">
        <authorList>
            <person name="Pain A."/>
        </authorList>
    </citation>
    <scope>NUCLEOTIDE SEQUENCE</scope>
    <source>
        <strain evidence="6">1802A</strain>
    </source>
</reference>
<dbReference type="SUPFAM" id="SSF54928">
    <property type="entry name" value="RNA-binding domain, RBD"/>
    <property type="match status" value="1"/>
</dbReference>
<dbReference type="AlphaFoldDB" id="A0AAD9GJU5"/>
<feature type="domain" description="RRM" evidence="4">
    <location>
        <begin position="325"/>
        <end position="410"/>
    </location>
</feature>
<feature type="region of interest" description="Disordered" evidence="3">
    <location>
        <begin position="269"/>
        <end position="320"/>
    </location>
</feature>
<dbReference type="InterPro" id="IPR018222">
    <property type="entry name" value="Nuclear_transport_factor_2_euk"/>
</dbReference>
<comment type="caution">
    <text evidence="6">The sequence shown here is derived from an EMBL/GenBank/DDBJ whole genome shotgun (WGS) entry which is preliminary data.</text>
</comment>
<dbReference type="Gene3D" id="3.30.70.330">
    <property type="match status" value="1"/>
</dbReference>
<evidence type="ECO:0000256" key="1">
    <source>
        <dbReference type="ARBA" id="ARBA00022884"/>
    </source>
</evidence>
<dbReference type="EMBL" id="JAHBMH010000007">
    <property type="protein sequence ID" value="KAK1939792.1"/>
    <property type="molecule type" value="Genomic_DNA"/>
</dbReference>
<dbReference type="PANTHER" id="PTHR10693">
    <property type="entry name" value="RAS GTPASE-ACTIVATING PROTEIN-BINDING PROTEIN"/>
    <property type="match status" value="1"/>
</dbReference>
<reference evidence="6" key="1">
    <citation type="journal article" date="2014" name="Nucleic Acids Res.">
        <title>The evolutionary dynamics of variant antigen genes in Babesia reveal a history of genomic innovation underlying host-parasite interaction.</title>
        <authorList>
            <person name="Jackson A.P."/>
            <person name="Otto T.D."/>
            <person name="Darby A."/>
            <person name="Ramaprasad A."/>
            <person name="Xia D."/>
            <person name="Echaide I.E."/>
            <person name="Farber M."/>
            <person name="Gahlot S."/>
            <person name="Gamble J."/>
            <person name="Gupta D."/>
            <person name="Gupta Y."/>
            <person name="Jackson L."/>
            <person name="Malandrin L."/>
            <person name="Malas T.B."/>
            <person name="Moussa E."/>
            <person name="Nair M."/>
            <person name="Reid A.J."/>
            <person name="Sanders M."/>
            <person name="Sharma J."/>
            <person name="Tracey A."/>
            <person name="Quail M.A."/>
            <person name="Weir W."/>
            <person name="Wastling J.M."/>
            <person name="Hall N."/>
            <person name="Willadsen P."/>
            <person name="Lingelbach K."/>
            <person name="Shiels B."/>
            <person name="Tait A."/>
            <person name="Berriman M."/>
            <person name="Allred D.R."/>
            <person name="Pain A."/>
        </authorList>
    </citation>
    <scope>NUCLEOTIDE SEQUENCE</scope>
    <source>
        <strain evidence="6">1802A</strain>
    </source>
</reference>
<dbReference type="CDD" id="cd00590">
    <property type="entry name" value="RRM_SF"/>
    <property type="match status" value="1"/>
</dbReference>
<evidence type="ECO:0000256" key="3">
    <source>
        <dbReference type="SAM" id="MobiDB-lite"/>
    </source>
</evidence>
<keyword evidence="1 2" id="KW-0694">RNA-binding</keyword>
<dbReference type="SUPFAM" id="SSF54427">
    <property type="entry name" value="NTF2-like"/>
    <property type="match status" value="1"/>
</dbReference>
<dbReference type="InterPro" id="IPR035979">
    <property type="entry name" value="RBD_domain_sf"/>
</dbReference>
<dbReference type="PROSITE" id="PS50102">
    <property type="entry name" value="RRM"/>
    <property type="match status" value="1"/>
</dbReference>
<proteinExistence type="predicted"/>
<organism evidence="6 7">
    <name type="scientific">Babesia divergens</name>
    <dbReference type="NCBI Taxonomy" id="32595"/>
    <lineage>
        <taxon>Eukaryota</taxon>
        <taxon>Sar</taxon>
        <taxon>Alveolata</taxon>
        <taxon>Apicomplexa</taxon>
        <taxon>Aconoidasida</taxon>
        <taxon>Piroplasmida</taxon>
        <taxon>Babesiidae</taxon>
        <taxon>Babesia</taxon>
    </lineage>
</organism>
<dbReference type="GO" id="GO:0003729">
    <property type="term" value="F:mRNA binding"/>
    <property type="evidence" value="ECO:0007669"/>
    <property type="project" value="TreeGrafter"/>
</dbReference>
<dbReference type="Proteomes" id="UP001195914">
    <property type="component" value="Unassembled WGS sequence"/>
</dbReference>
<dbReference type="GO" id="GO:1990904">
    <property type="term" value="C:ribonucleoprotein complex"/>
    <property type="evidence" value="ECO:0007669"/>
    <property type="project" value="TreeGrafter"/>
</dbReference>
<dbReference type="InterPro" id="IPR002075">
    <property type="entry name" value="NTF2_dom"/>
</dbReference>
<sequence length="433" mass="46868">MATGRSAGVPELGTHGHVRGYKQVDNRFDVGNALHLGGYQGHSGNTGWSDDAHIPFDQPERYGAGAYSRFIGGATGYAPSVYASNLQNTKTTLMPPATSTAHLTANALIMASGIHNSAEMQTDVGQTTGVPQEQHPQISNDDIAHHFVFRYYSLLHSNPAGVYNLYSKSGQLCKPDIKGNRAVATGHSEIKNYYSQFSPNQLTAVIKTIEVQSIGTQGTLVVLVWGDVITRNGNMKDSRILSQSFVLCGDQTRSRFHIVNDIAVTDMRDDGTREQEVNKAEPVKSVDAAAAPKPKSKPRSPQITNTPPQTPVNNVANGQGTREKGKIVLVGLPPNTSVEDIRVALAERMKAASQRAARIGRVELKRYNNNAEKSSMYAFVHVDSREAAEALVGEGLTVRGKSVNVDLYKRNNVVREGSSARGSHRTQNKPVAL</sequence>
<dbReference type="PANTHER" id="PTHR10693:SF20">
    <property type="entry name" value="AT27578P"/>
    <property type="match status" value="1"/>
</dbReference>
<dbReference type="PROSITE" id="PS50177">
    <property type="entry name" value="NTF2_DOMAIN"/>
    <property type="match status" value="1"/>
</dbReference>
<dbReference type="Gene3D" id="3.10.450.50">
    <property type="match status" value="1"/>
</dbReference>
<dbReference type="InterPro" id="IPR032710">
    <property type="entry name" value="NTF2-like_dom_sf"/>
</dbReference>
<feature type="domain" description="NTF2" evidence="5">
    <location>
        <begin position="143"/>
        <end position="265"/>
    </location>
</feature>
<gene>
    <name evidence="6" type="ORF">X943_003359</name>
</gene>
<feature type="compositionally biased region" description="Polar residues" evidence="3">
    <location>
        <begin position="299"/>
        <end position="320"/>
    </location>
</feature>
<evidence type="ECO:0000256" key="2">
    <source>
        <dbReference type="PROSITE-ProRule" id="PRU00176"/>
    </source>
</evidence>
<evidence type="ECO:0000259" key="5">
    <source>
        <dbReference type="PROSITE" id="PS50177"/>
    </source>
</evidence>
<evidence type="ECO:0000313" key="7">
    <source>
        <dbReference type="Proteomes" id="UP001195914"/>
    </source>
</evidence>
<evidence type="ECO:0000313" key="6">
    <source>
        <dbReference type="EMBL" id="KAK1939792.1"/>
    </source>
</evidence>
<dbReference type="Pfam" id="PF02136">
    <property type="entry name" value="NTF2"/>
    <property type="match status" value="1"/>
</dbReference>
<keyword evidence="7" id="KW-1185">Reference proteome</keyword>
<dbReference type="InterPro" id="IPR039539">
    <property type="entry name" value="Ras_GTPase_bind_prot"/>
</dbReference>